<dbReference type="InterPro" id="IPR047767">
    <property type="entry name" value="PSP1-like"/>
</dbReference>
<protein>
    <recommendedName>
        <fullName evidence="2">PSP1 C-terminal domain-containing protein</fullName>
    </recommendedName>
</protein>
<dbReference type="InterPro" id="IPR007557">
    <property type="entry name" value="PSP1_C"/>
</dbReference>
<dbReference type="Pfam" id="PF04468">
    <property type="entry name" value="PSP1"/>
    <property type="match status" value="1"/>
</dbReference>
<evidence type="ECO:0000259" key="2">
    <source>
        <dbReference type="PROSITE" id="PS51411"/>
    </source>
</evidence>
<evidence type="ECO:0000313" key="3">
    <source>
        <dbReference type="EMBL" id="KAG2233001.1"/>
    </source>
</evidence>
<feature type="domain" description="PSP1 C-terminal" evidence="2">
    <location>
        <begin position="343"/>
        <end position="428"/>
    </location>
</feature>
<dbReference type="GO" id="GO:0005737">
    <property type="term" value="C:cytoplasm"/>
    <property type="evidence" value="ECO:0007669"/>
    <property type="project" value="TreeGrafter"/>
</dbReference>
<comment type="caution">
    <text evidence="3">The sequence shown here is derived from an EMBL/GenBank/DDBJ whole genome shotgun (WGS) entry which is preliminary data.</text>
</comment>
<name>A0A8H7VSG7_9FUNG</name>
<evidence type="ECO:0000313" key="4">
    <source>
        <dbReference type="Proteomes" id="UP000613177"/>
    </source>
</evidence>
<dbReference type="PANTHER" id="PTHR43830">
    <property type="entry name" value="PROTEIN PSP1"/>
    <property type="match status" value="1"/>
</dbReference>
<dbReference type="PANTHER" id="PTHR43830:SF3">
    <property type="entry name" value="PROTEIN PSP1"/>
    <property type="match status" value="1"/>
</dbReference>
<proteinExistence type="predicted"/>
<dbReference type="AlphaFoldDB" id="A0A8H7VSG7"/>
<accession>A0A8H7VSG7</accession>
<keyword evidence="4" id="KW-1185">Reference proteome</keyword>
<dbReference type="EMBL" id="JAEPRE010000092">
    <property type="protein sequence ID" value="KAG2233001.1"/>
    <property type="molecule type" value="Genomic_DNA"/>
</dbReference>
<evidence type="ECO:0000256" key="1">
    <source>
        <dbReference type="SAM" id="MobiDB-lite"/>
    </source>
</evidence>
<feature type="region of interest" description="Disordered" evidence="1">
    <location>
        <begin position="1"/>
        <end position="39"/>
    </location>
</feature>
<dbReference type="Proteomes" id="UP000613177">
    <property type="component" value="Unassembled WGS sequence"/>
</dbReference>
<reference evidence="3" key="1">
    <citation type="submission" date="2021-01" db="EMBL/GenBank/DDBJ databases">
        <title>Metabolic potential, ecology and presence of endohyphal bacteria is reflected in genomic diversity of Mucoromycotina.</title>
        <authorList>
            <person name="Muszewska A."/>
            <person name="Okrasinska A."/>
            <person name="Steczkiewicz K."/>
            <person name="Drgas O."/>
            <person name="Orlowska M."/>
            <person name="Perlinska-Lenart U."/>
            <person name="Aleksandrzak-Piekarczyk T."/>
            <person name="Szatraj K."/>
            <person name="Zielenkiewicz U."/>
            <person name="Pilsyk S."/>
            <person name="Malc E."/>
            <person name="Mieczkowski P."/>
            <person name="Kruszewska J.S."/>
            <person name="Biernat P."/>
            <person name="Pawlowska J."/>
        </authorList>
    </citation>
    <scope>NUCLEOTIDE SEQUENCE</scope>
    <source>
        <strain evidence="3">WA0000018081</strain>
    </source>
</reference>
<dbReference type="NCBIfam" id="NF041131">
    <property type="entry name" value="RicT_YaaT_fam"/>
    <property type="match status" value="1"/>
</dbReference>
<sequence>MSQTVQSPLYNEEEVPSTSNSSWKPFSSSRRPSLLPHPSDLTATSEVFVPRQTEYAFPARNSAPWSFNPDIASAPMLPEVSEEPYYRQYRSMSLSFGQPDLFSPSTSSTNQFLNTIMQEDDEEEEYRFERTRSKSSAAIMDIWNTPLSNEIEDAKWLAVHHRTNTARSLLTPPDTTSERRFSLAPSISLLESNSSLLNQRRHSLAGPSMMMNSILELESLNVRERNNNNNNNNNNLPAKEIKIDDMGKGTRLDSELLKEAIFYVVEFKGGRWDVFYSQEQYKKTDLVIVEADRGHDLGKVTMENITRQQLEVYYTLLKNVNHNTGELIEDQKVVYQSNEIYIKCIFRKAITDEITLLMAKGQDESKALMVCQSKIKQKKLNMQVVDAEYQWDRRKLTFYFIAEKRVDFRELVRELFKLYKTRIWMCAVNSIKAIE</sequence>
<feature type="compositionally biased region" description="Low complexity" evidence="1">
    <location>
        <begin position="25"/>
        <end position="39"/>
    </location>
</feature>
<dbReference type="PROSITE" id="PS51411">
    <property type="entry name" value="PSP1_C"/>
    <property type="match status" value="1"/>
</dbReference>
<gene>
    <name evidence="3" type="ORF">INT48_007577</name>
</gene>
<organism evidence="3 4">
    <name type="scientific">Thamnidium elegans</name>
    <dbReference type="NCBI Taxonomy" id="101142"/>
    <lineage>
        <taxon>Eukaryota</taxon>
        <taxon>Fungi</taxon>
        <taxon>Fungi incertae sedis</taxon>
        <taxon>Mucoromycota</taxon>
        <taxon>Mucoromycotina</taxon>
        <taxon>Mucoromycetes</taxon>
        <taxon>Mucorales</taxon>
        <taxon>Mucorineae</taxon>
        <taxon>Mucoraceae</taxon>
        <taxon>Thamnidium</taxon>
    </lineage>
</organism>